<evidence type="ECO:0000256" key="1">
    <source>
        <dbReference type="SAM" id="Phobius"/>
    </source>
</evidence>
<dbReference type="EMBL" id="PDCK01000043">
    <property type="protein sequence ID" value="PRQ31504.1"/>
    <property type="molecule type" value="Genomic_DNA"/>
</dbReference>
<dbReference type="Proteomes" id="UP000238479">
    <property type="component" value="Chromosome 5"/>
</dbReference>
<reference evidence="2 3" key="1">
    <citation type="journal article" date="2018" name="Nat. Genet.">
        <title>The Rosa genome provides new insights in the design of modern roses.</title>
        <authorList>
            <person name="Bendahmane M."/>
        </authorList>
    </citation>
    <scope>NUCLEOTIDE SEQUENCE [LARGE SCALE GENOMIC DNA]</scope>
    <source>
        <strain evidence="3">cv. Old Blush</strain>
    </source>
</reference>
<organism evidence="2 3">
    <name type="scientific">Rosa chinensis</name>
    <name type="common">China rose</name>
    <dbReference type="NCBI Taxonomy" id="74649"/>
    <lineage>
        <taxon>Eukaryota</taxon>
        <taxon>Viridiplantae</taxon>
        <taxon>Streptophyta</taxon>
        <taxon>Embryophyta</taxon>
        <taxon>Tracheophyta</taxon>
        <taxon>Spermatophyta</taxon>
        <taxon>Magnoliopsida</taxon>
        <taxon>eudicotyledons</taxon>
        <taxon>Gunneridae</taxon>
        <taxon>Pentapetalae</taxon>
        <taxon>rosids</taxon>
        <taxon>fabids</taxon>
        <taxon>Rosales</taxon>
        <taxon>Rosaceae</taxon>
        <taxon>Rosoideae</taxon>
        <taxon>Rosoideae incertae sedis</taxon>
        <taxon>Rosa</taxon>
    </lineage>
</organism>
<feature type="transmembrane region" description="Helical" evidence="1">
    <location>
        <begin position="12"/>
        <end position="29"/>
    </location>
</feature>
<dbReference type="Gramene" id="PRQ31504">
    <property type="protein sequence ID" value="PRQ31504"/>
    <property type="gene ID" value="RchiOBHm_Chr5g0036221"/>
</dbReference>
<comment type="caution">
    <text evidence="2">The sequence shown here is derived from an EMBL/GenBank/DDBJ whole genome shotgun (WGS) entry which is preliminary data.</text>
</comment>
<keyword evidence="1" id="KW-0472">Membrane</keyword>
<name>A0A2P6QBF0_ROSCH</name>
<gene>
    <name evidence="2" type="ORF">RchiOBHm_Chr5g0036221</name>
</gene>
<keyword evidence="1" id="KW-1133">Transmembrane helix</keyword>
<keyword evidence="1" id="KW-0812">Transmembrane</keyword>
<keyword evidence="3" id="KW-1185">Reference proteome</keyword>
<evidence type="ECO:0000313" key="2">
    <source>
        <dbReference type="EMBL" id="PRQ31504.1"/>
    </source>
</evidence>
<dbReference type="AlphaFoldDB" id="A0A2P6QBF0"/>
<accession>A0A2P6QBF0</accession>
<sequence length="54" mass="6198">MFSLCRVVDLCWILISFLLCANDVVFNFVRLESRESVMIIVSFCMLGTIYSNSV</sequence>
<proteinExistence type="predicted"/>
<evidence type="ECO:0000313" key="3">
    <source>
        <dbReference type="Proteomes" id="UP000238479"/>
    </source>
</evidence>
<protein>
    <submittedName>
        <fullName evidence="2">Uncharacterized protein</fullName>
    </submittedName>
</protein>